<dbReference type="InterPro" id="IPR004038">
    <property type="entry name" value="Ribosomal_eL8/eL30/eS12/Gad45"/>
</dbReference>
<dbReference type="InParanoid" id="L9JFR0"/>
<sequence length="145" mass="16235">MLFLNIQGCEPGLQMTLLPWTHLLRYILFPKEKQTATQLLQLAPSYRPETKQETKQEKPEKAAGKRDDPTKRPPVLQAGVNTVTTWVENKKAQLVVSAHDVDPIELFVFLPVLEDGCSLLHYQGKGQVGTPGPQKTCNNVVFTVL</sequence>
<evidence type="ECO:0000313" key="6">
    <source>
        <dbReference type="Proteomes" id="UP000011518"/>
    </source>
</evidence>
<reference evidence="6" key="1">
    <citation type="submission" date="2012-07" db="EMBL/GenBank/DDBJ databases">
        <title>Genome of the Chinese tree shrew, a rising model animal genetically related to primates.</title>
        <authorList>
            <person name="Zhang G."/>
            <person name="Fan Y."/>
            <person name="Yao Y."/>
            <person name="Huang Z."/>
        </authorList>
    </citation>
    <scope>NUCLEOTIDE SEQUENCE [LARGE SCALE GENOMIC DNA]</scope>
</reference>
<evidence type="ECO:0000256" key="2">
    <source>
        <dbReference type="ARBA" id="ARBA00023274"/>
    </source>
</evidence>
<dbReference type="AlphaFoldDB" id="L9JFR0"/>
<protein>
    <submittedName>
        <fullName evidence="5">60S ribosomal protein L7a</fullName>
    </submittedName>
</protein>
<dbReference type="EMBL" id="KB321003">
    <property type="protein sequence ID" value="ELW49144.1"/>
    <property type="molecule type" value="Genomic_DNA"/>
</dbReference>
<dbReference type="InterPro" id="IPR018492">
    <property type="entry name" value="Ribosomal_eL8/Nhp2"/>
</dbReference>
<accession>L9JFR0</accession>
<reference evidence="6" key="2">
    <citation type="journal article" date="2013" name="Nat. Commun.">
        <title>Genome of the Chinese tree shrew.</title>
        <authorList>
            <person name="Fan Y."/>
            <person name="Huang Z.Y."/>
            <person name="Cao C.C."/>
            <person name="Chen C.S."/>
            <person name="Chen Y.X."/>
            <person name="Fan D.D."/>
            <person name="He J."/>
            <person name="Hou H.L."/>
            <person name="Hu L."/>
            <person name="Hu X.T."/>
            <person name="Jiang X.T."/>
            <person name="Lai R."/>
            <person name="Lang Y.S."/>
            <person name="Liang B."/>
            <person name="Liao S.G."/>
            <person name="Mu D."/>
            <person name="Ma Y.Y."/>
            <person name="Niu Y.Y."/>
            <person name="Sun X.Q."/>
            <person name="Xia J.Q."/>
            <person name="Xiao J."/>
            <person name="Xiong Z.Q."/>
            <person name="Xu L."/>
            <person name="Yang L."/>
            <person name="Zhang Y."/>
            <person name="Zhao W."/>
            <person name="Zhao X.D."/>
            <person name="Zheng Y.T."/>
            <person name="Zhou J.M."/>
            <person name="Zhu Y.B."/>
            <person name="Zhang G.J."/>
            <person name="Wang J."/>
            <person name="Yao Y.G."/>
        </authorList>
    </citation>
    <scope>NUCLEOTIDE SEQUENCE [LARGE SCALE GENOMIC DNA]</scope>
</reference>
<dbReference type="GO" id="GO:0005840">
    <property type="term" value="C:ribosome"/>
    <property type="evidence" value="ECO:0007669"/>
    <property type="project" value="UniProtKB-KW"/>
</dbReference>
<dbReference type="Gene3D" id="3.30.1330.30">
    <property type="match status" value="1"/>
</dbReference>
<keyword evidence="6" id="KW-1185">Reference proteome</keyword>
<keyword evidence="5" id="KW-0689">Ribosomal protein</keyword>
<dbReference type="Pfam" id="PF01248">
    <property type="entry name" value="Ribosomal_L7Ae"/>
    <property type="match status" value="1"/>
</dbReference>
<feature type="domain" description="Ribosomal protein eL8/eL30/eS12/Gadd45" evidence="4">
    <location>
        <begin position="71"/>
        <end position="128"/>
    </location>
</feature>
<dbReference type="Proteomes" id="UP000011518">
    <property type="component" value="Unassembled WGS sequence"/>
</dbReference>
<dbReference type="GO" id="GO:1990904">
    <property type="term" value="C:ribonucleoprotein complex"/>
    <property type="evidence" value="ECO:0007669"/>
    <property type="project" value="UniProtKB-KW"/>
</dbReference>
<proteinExistence type="inferred from homology"/>
<dbReference type="PRINTS" id="PR00881">
    <property type="entry name" value="L7ARS6FAMILY"/>
</dbReference>
<feature type="region of interest" description="Disordered" evidence="3">
    <location>
        <begin position="40"/>
        <end position="77"/>
    </location>
</feature>
<evidence type="ECO:0000259" key="4">
    <source>
        <dbReference type="Pfam" id="PF01248"/>
    </source>
</evidence>
<feature type="compositionally biased region" description="Basic and acidic residues" evidence="3">
    <location>
        <begin position="48"/>
        <end position="71"/>
    </location>
</feature>
<name>L9JFR0_TUPCH</name>
<comment type="similarity">
    <text evidence="1">Belongs to the eukaryotic ribosomal protein eL8 family.</text>
</comment>
<dbReference type="InterPro" id="IPR029064">
    <property type="entry name" value="Ribosomal_eL30-like_sf"/>
</dbReference>
<evidence type="ECO:0000313" key="5">
    <source>
        <dbReference type="EMBL" id="ELW49144.1"/>
    </source>
</evidence>
<keyword evidence="2" id="KW-0687">Ribonucleoprotein</keyword>
<gene>
    <name evidence="5" type="ORF">TREES_T100012323</name>
</gene>
<evidence type="ECO:0000256" key="1">
    <source>
        <dbReference type="ARBA" id="ARBA00007337"/>
    </source>
</evidence>
<dbReference type="STRING" id="246437.L9JFR0"/>
<dbReference type="SUPFAM" id="SSF55315">
    <property type="entry name" value="L30e-like"/>
    <property type="match status" value="1"/>
</dbReference>
<organism evidence="5 6">
    <name type="scientific">Tupaia chinensis</name>
    <name type="common">Chinese tree shrew</name>
    <name type="synonym">Tupaia belangeri chinensis</name>
    <dbReference type="NCBI Taxonomy" id="246437"/>
    <lineage>
        <taxon>Eukaryota</taxon>
        <taxon>Metazoa</taxon>
        <taxon>Chordata</taxon>
        <taxon>Craniata</taxon>
        <taxon>Vertebrata</taxon>
        <taxon>Euteleostomi</taxon>
        <taxon>Mammalia</taxon>
        <taxon>Eutheria</taxon>
        <taxon>Euarchontoglires</taxon>
        <taxon>Scandentia</taxon>
        <taxon>Tupaiidae</taxon>
        <taxon>Tupaia</taxon>
    </lineage>
</organism>
<evidence type="ECO:0000256" key="3">
    <source>
        <dbReference type="SAM" id="MobiDB-lite"/>
    </source>
</evidence>